<proteinExistence type="predicted"/>
<keyword evidence="4" id="KW-1185">Reference proteome</keyword>
<dbReference type="GeneID" id="72003659"/>
<reference evidence="3 4" key="1">
    <citation type="journal article" date="2021" name="Environ. Microbiol.">
        <title>Gene family expansions and transcriptome signatures uncover fungal adaptations to wood decay.</title>
        <authorList>
            <person name="Hage H."/>
            <person name="Miyauchi S."/>
            <person name="Viragh M."/>
            <person name="Drula E."/>
            <person name="Min B."/>
            <person name="Chaduli D."/>
            <person name="Navarro D."/>
            <person name="Favel A."/>
            <person name="Norest M."/>
            <person name="Lesage-Meessen L."/>
            <person name="Balint B."/>
            <person name="Merenyi Z."/>
            <person name="de Eugenio L."/>
            <person name="Morin E."/>
            <person name="Martinez A.T."/>
            <person name="Baldrian P."/>
            <person name="Stursova M."/>
            <person name="Martinez M.J."/>
            <person name="Novotny C."/>
            <person name="Magnuson J.K."/>
            <person name="Spatafora J.W."/>
            <person name="Maurice S."/>
            <person name="Pangilinan J."/>
            <person name="Andreopoulos W."/>
            <person name="LaButti K."/>
            <person name="Hundley H."/>
            <person name="Na H."/>
            <person name="Kuo A."/>
            <person name="Barry K."/>
            <person name="Lipzen A."/>
            <person name="Henrissat B."/>
            <person name="Riley R."/>
            <person name="Ahrendt S."/>
            <person name="Nagy L.G."/>
            <person name="Grigoriev I.V."/>
            <person name="Martin F."/>
            <person name="Rosso M.N."/>
        </authorList>
    </citation>
    <scope>NUCLEOTIDE SEQUENCE [LARGE SCALE GENOMIC DNA]</scope>
    <source>
        <strain evidence="3 4">CIRM-BRFM 1785</strain>
    </source>
</reference>
<dbReference type="RefSeq" id="XP_047781446.1">
    <property type="nucleotide sequence ID" value="XM_047922927.1"/>
</dbReference>
<accession>A0ABQ8KPG2</accession>
<keyword evidence="2" id="KW-0732">Signal</keyword>
<comment type="caution">
    <text evidence="3">The sequence shown here is derived from an EMBL/GenBank/DDBJ whole genome shotgun (WGS) entry which is preliminary data.</text>
</comment>
<evidence type="ECO:0000256" key="1">
    <source>
        <dbReference type="SAM" id="MobiDB-lite"/>
    </source>
</evidence>
<gene>
    <name evidence="3" type="ORF">C8Q71DRAFT_744222</name>
</gene>
<evidence type="ECO:0000256" key="2">
    <source>
        <dbReference type="SAM" id="SignalP"/>
    </source>
</evidence>
<dbReference type="EMBL" id="JADCUA010000005">
    <property type="protein sequence ID" value="KAH9839796.1"/>
    <property type="molecule type" value="Genomic_DNA"/>
</dbReference>
<dbReference type="InterPro" id="IPR038921">
    <property type="entry name" value="YOR389W-like"/>
</dbReference>
<dbReference type="Proteomes" id="UP000814176">
    <property type="component" value="Unassembled WGS sequence"/>
</dbReference>
<evidence type="ECO:0000313" key="4">
    <source>
        <dbReference type="Proteomes" id="UP000814176"/>
    </source>
</evidence>
<feature type="signal peptide" evidence="2">
    <location>
        <begin position="1"/>
        <end position="18"/>
    </location>
</feature>
<organism evidence="3 4">
    <name type="scientific">Rhodofomes roseus</name>
    <dbReference type="NCBI Taxonomy" id="34475"/>
    <lineage>
        <taxon>Eukaryota</taxon>
        <taxon>Fungi</taxon>
        <taxon>Dikarya</taxon>
        <taxon>Basidiomycota</taxon>
        <taxon>Agaricomycotina</taxon>
        <taxon>Agaricomycetes</taxon>
        <taxon>Polyporales</taxon>
        <taxon>Rhodofomes</taxon>
    </lineage>
</organism>
<dbReference type="PANTHER" id="PTHR35204">
    <property type="entry name" value="YALI0A21131P"/>
    <property type="match status" value="1"/>
</dbReference>
<protein>
    <submittedName>
        <fullName evidence="3">Uncharacterized protein</fullName>
    </submittedName>
</protein>
<dbReference type="PANTHER" id="PTHR35204:SF1">
    <property type="entry name" value="ENTEROTOXIN"/>
    <property type="match status" value="1"/>
</dbReference>
<feature type="chain" id="PRO_5045985676" evidence="2">
    <location>
        <begin position="19"/>
        <end position="565"/>
    </location>
</feature>
<evidence type="ECO:0000313" key="3">
    <source>
        <dbReference type="EMBL" id="KAH9839796.1"/>
    </source>
</evidence>
<name>A0ABQ8KPG2_9APHY</name>
<sequence length="565" mass="63840">MLWRSLVLLLATISIGASQVPFTPVVNVAAQSWLSRPWNERPSEDATGNLIFQSLSSLLQMMPNSKHPIGHSITRVTIPQGTVLYHGRFVGGCPSMDWIAFDPEHAMMFAFGRNGTLLTYTATRDLQLVYFDGCSGNKLGGVIDTQDILIWGDPGRRGTREGWQKDETDRLVYGCAWAQQYGIDGLVRMEFDFEIMYCNFTQGLELVSAMSTVNPIVDWEPPMPFPTSHRTRSKDDPPPPPQGPDLPGGHCTPQATFHGLTKDRIDEHDGFRTQEPDIPFSYPKGWKGALPDLDIEAFHAGTWHNQFPGEVRVHVDPSSMISLYDPALTSLVEARRSMTRDEYRPANISEADIARVRSDIAEVMTRDPAVKTRVDWEGLARVIQDRFGDRLPFMRHLLHEPVTNATAQIMKVRKQLVASLIPYMPRTSIGKPEWFATIARNCAVRFTDHLPQTGFTKQEQILLHAVEEVLHEICRVYTEAWVDAFDAEAKPASVIREWLVKWRDDFDSLVEWLDWPVWIKCDPACGVDEGCWVPQGQPWTPDGGHEPRCVPIDLEGFPPPTSDLW</sequence>
<feature type="region of interest" description="Disordered" evidence="1">
    <location>
        <begin position="221"/>
        <end position="252"/>
    </location>
</feature>